<protein>
    <submittedName>
        <fullName evidence="4 5">Phage major capsid protein</fullName>
    </submittedName>
</protein>
<feature type="domain" description="Phage capsid-like C-terminal" evidence="3">
    <location>
        <begin position="117"/>
        <end position="382"/>
    </location>
</feature>
<accession>A0A1Q2C814</accession>
<dbReference type="Pfam" id="PF05065">
    <property type="entry name" value="Phage_capsid"/>
    <property type="match status" value="1"/>
</dbReference>
<keyword evidence="7" id="KW-1185">Reference proteome</keyword>
<evidence type="ECO:0000313" key="7">
    <source>
        <dbReference type="Proteomes" id="UP001644750"/>
    </source>
</evidence>
<name>A0A1Q2C814_ANAHA</name>
<feature type="coiled-coil region" evidence="2">
    <location>
        <begin position="9"/>
        <end position="58"/>
    </location>
</feature>
<organism evidence="4 6">
    <name type="scientific">Anaerostipes hadrus</name>
    <dbReference type="NCBI Taxonomy" id="649756"/>
    <lineage>
        <taxon>Bacteria</taxon>
        <taxon>Bacillati</taxon>
        <taxon>Bacillota</taxon>
        <taxon>Clostridia</taxon>
        <taxon>Lachnospirales</taxon>
        <taxon>Lachnospiraceae</taxon>
        <taxon>Anaerostipes</taxon>
    </lineage>
</organism>
<dbReference type="EMBL" id="CP012098">
    <property type="protein sequence ID" value="AQP39883.1"/>
    <property type="molecule type" value="Genomic_DNA"/>
</dbReference>
<dbReference type="AlphaFoldDB" id="A0A1Q2C814"/>
<evidence type="ECO:0000313" key="6">
    <source>
        <dbReference type="Proteomes" id="UP000188159"/>
    </source>
</evidence>
<dbReference type="Gene3D" id="3.30.2320.10">
    <property type="entry name" value="hypothetical protein PF0899 domain"/>
    <property type="match status" value="1"/>
</dbReference>
<evidence type="ECO:0000256" key="1">
    <source>
        <dbReference type="ARBA" id="ARBA00004328"/>
    </source>
</evidence>
<evidence type="ECO:0000256" key="2">
    <source>
        <dbReference type="SAM" id="Coils"/>
    </source>
</evidence>
<dbReference type="Proteomes" id="UP001644750">
    <property type="component" value="Unassembled WGS sequence"/>
</dbReference>
<dbReference type="InterPro" id="IPR054612">
    <property type="entry name" value="Phage_capsid-like_C"/>
</dbReference>
<proteinExistence type="predicted"/>
<dbReference type="Proteomes" id="UP000188159">
    <property type="component" value="Chromosome"/>
</dbReference>
<dbReference type="RefSeq" id="WP_009204057.1">
    <property type="nucleotide sequence ID" value="NZ_BAABXM010000001.1"/>
</dbReference>
<sequence>MEKGNRMDKREIAAKITQKKEEIKNLISQDKLEDAKNARKEMQELQEKYDLLDEMEKEEGDSVKNQAAAGKVNEIKGKKNVVSALVNALRAGFKKKPVAKEDMEVLDAMKEGSDEDGGLTVPADISTTIRTLRRSEDALETIVRTERTTKVKGSRVYEVNADSVPFDTVDEESQFPDVATPVLKKVEYVIKKFGGILKATYELLEDSDENIISYLENWIARKVKATRNALIIKKLDEMTDGFEIEATSVDDLKNIFNVELDPALVAGSKVLTNQSGFNWLDKLKDKEGNYILQKDVTNPSKRLLFGTYPVAVMSNKTIKNGATGKVPIYCGNFEEAITLFDREKLTIGISTEAGDLWSKDQTGIKVRERLDCQIVDDMAVYKAEIPADQISEPTKKYRRSELEAMTVDEIKQLATTKSYTITKTKKDEIIEEFITAQKG</sequence>
<evidence type="ECO:0000313" key="4">
    <source>
        <dbReference type="EMBL" id="AQP39883.1"/>
    </source>
</evidence>
<dbReference type="SUPFAM" id="SSF56563">
    <property type="entry name" value="Major capsid protein gp5"/>
    <property type="match status" value="1"/>
</dbReference>
<dbReference type="InterPro" id="IPR024455">
    <property type="entry name" value="Phage_capsid"/>
</dbReference>
<dbReference type="Gene3D" id="3.30.2400.10">
    <property type="entry name" value="Major capsid protein gp5"/>
    <property type="match status" value="1"/>
</dbReference>
<gene>
    <name evidence="4" type="ORF">DO83_10015</name>
    <name evidence="5" type="ORF">G5A72_04920</name>
</gene>
<dbReference type="NCBIfam" id="TIGR01554">
    <property type="entry name" value="major_cap_HK97"/>
    <property type="match status" value="1"/>
</dbReference>
<reference evidence="5" key="3">
    <citation type="submission" date="2020-02" db="EMBL/GenBank/DDBJ databases">
        <authorList>
            <person name="Littmann E."/>
            <person name="Sorbara M."/>
        </authorList>
    </citation>
    <scope>NUCLEOTIDE SEQUENCE</scope>
    <source>
        <strain evidence="5">MSK.14.57</strain>
    </source>
</reference>
<reference evidence="4 6" key="1">
    <citation type="journal article" date="2016" name="Sci. Rep.">
        <title>Accelerated dysbiosis of gut microbiota during aggravation of DSS-induced colitis by a butyrate-producing bacterium.</title>
        <authorList>
            <person name="Zhang Q."/>
            <person name="Wu Y."/>
            <person name="Wang J."/>
            <person name="Wu G."/>
            <person name="Long W."/>
            <person name="Xue Z."/>
            <person name="Wang L."/>
            <person name="Zhang X."/>
            <person name="Pang X."/>
            <person name="Zhao Y."/>
            <person name="Zhao L."/>
            <person name="Zhang C."/>
        </authorList>
    </citation>
    <scope>NUCLEOTIDE SEQUENCE [LARGE SCALE GENOMIC DNA]</scope>
    <source>
        <strain evidence="4 6">BPB5</strain>
    </source>
</reference>
<keyword evidence="2" id="KW-0175">Coiled coil</keyword>
<reference evidence="5 7" key="2">
    <citation type="journal article" date="2020" name="Cell Host Microbe">
        <title>Functional and Genomic Variation between Human-Derived Isolates of Lachnospiraceae Reveals Inter- and Intra-Species Diversity.</title>
        <authorList>
            <person name="Sorbara M.T."/>
            <person name="Littmann E.R."/>
            <person name="Fontana E."/>
            <person name="Moody T.U."/>
            <person name="Kohout C.E."/>
            <person name="Gjonbalaj M."/>
            <person name="Eaton V."/>
            <person name="Seok R."/>
            <person name="Leiner I.M."/>
            <person name="Pamer E.G."/>
        </authorList>
    </citation>
    <scope>NUCLEOTIDE SEQUENCE [LARGE SCALE GENOMIC DNA]</scope>
    <source>
        <strain evidence="5 7">MSK.14.57</strain>
    </source>
</reference>
<dbReference type="EMBL" id="JAAITB010000008">
    <property type="protein sequence ID" value="NSJ78942.1"/>
    <property type="molecule type" value="Genomic_DNA"/>
</dbReference>
<evidence type="ECO:0000313" key="5">
    <source>
        <dbReference type="EMBL" id="NSJ78942.1"/>
    </source>
</evidence>
<comment type="subcellular location">
    <subcellularLocation>
        <location evidence="1">Virion</location>
    </subcellularLocation>
</comment>
<evidence type="ECO:0000259" key="3">
    <source>
        <dbReference type="Pfam" id="PF05065"/>
    </source>
</evidence>